<organism evidence="2 3">
    <name type="scientific">Pelosinus propionicus DSM 13327</name>
    <dbReference type="NCBI Taxonomy" id="1123291"/>
    <lineage>
        <taxon>Bacteria</taxon>
        <taxon>Bacillati</taxon>
        <taxon>Bacillota</taxon>
        <taxon>Negativicutes</taxon>
        <taxon>Selenomonadales</taxon>
        <taxon>Sporomusaceae</taxon>
        <taxon>Pelosinus</taxon>
    </lineage>
</organism>
<dbReference type="PANTHER" id="PTHR41324">
    <property type="entry name" value="MEMBRANE PROTEIN-RELATED"/>
    <property type="match status" value="1"/>
</dbReference>
<dbReference type="Pfam" id="PF09991">
    <property type="entry name" value="DUF2232"/>
    <property type="match status" value="1"/>
</dbReference>
<dbReference type="AlphaFoldDB" id="A0A1I4KWA4"/>
<feature type="transmembrane region" description="Helical" evidence="1">
    <location>
        <begin position="77"/>
        <end position="94"/>
    </location>
</feature>
<feature type="transmembrane region" description="Helical" evidence="1">
    <location>
        <begin position="247"/>
        <end position="271"/>
    </location>
</feature>
<keyword evidence="1" id="KW-0472">Membrane</keyword>
<evidence type="ECO:0000313" key="3">
    <source>
        <dbReference type="Proteomes" id="UP000199520"/>
    </source>
</evidence>
<dbReference type="EMBL" id="FOTS01000020">
    <property type="protein sequence ID" value="SFL82903.1"/>
    <property type="molecule type" value="Genomic_DNA"/>
</dbReference>
<accession>A0A1I4KWA4</accession>
<dbReference type="InterPro" id="IPR018710">
    <property type="entry name" value="DUF2232"/>
</dbReference>
<dbReference type="STRING" id="1123291.SAMN04490355_10208"/>
<reference evidence="3" key="1">
    <citation type="submission" date="2016-10" db="EMBL/GenBank/DDBJ databases">
        <authorList>
            <person name="Varghese N."/>
            <person name="Submissions S."/>
        </authorList>
    </citation>
    <scope>NUCLEOTIDE SEQUENCE [LARGE SCALE GENOMIC DNA]</scope>
    <source>
        <strain evidence="3">DSM 13327</strain>
    </source>
</reference>
<dbReference type="Proteomes" id="UP000199520">
    <property type="component" value="Unassembled WGS sequence"/>
</dbReference>
<sequence>MRQNRLRPMVEGGVLSGIAILFALISAYLPLIGPFVNLMWPVPIILLGVRHGYKWSIMATVVSGAVIAMLMHPLQSLSVVVGFGLIGIVLGYAFRMNFSAGKTMLWGTAASLISKAALLAISAVVLGVNPLAMQTDVMSNAIAQAIEVYRDFGMAEQELAKMSESMQSMLQLMKIILPAGFIMASVLDTWINFLIAKTVLRKLGHTVPNFPAFKEWSLPYHIVYLFALSLVMIYWGNSREITLLTQVGMNLQVITSTLILVQGLALFNYFADKYNLSKMVKGLILFLILTNGFFAQILIVAGAIDMVMDYRRLRGAQFKD</sequence>
<dbReference type="PANTHER" id="PTHR41324:SF1">
    <property type="entry name" value="DUF2232 DOMAIN-CONTAINING PROTEIN"/>
    <property type="match status" value="1"/>
</dbReference>
<protein>
    <submittedName>
        <fullName evidence="2">Uncharacterized conserved protein YybS, DUF2232 family</fullName>
    </submittedName>
</protein>
<name>A0A1I4KWA4_9FIRM</name>
<dbReference type="RefSeq" id="WP_090937412.1">
    <property type="nucleotide sequence ID" value="NZ_FOTS01000020.1"/>
</dbReference>
<keyword evidence="3" id="KW-1185">Reference proteome</keyword>
<keyword evidence="1" id="KW-1133">Transmembrane helix</keyword>
<proteinExistence type="predicted"/>
<feature type="transmembrane region" description="Helical" evidence="1">
    <location>
        <begin position="175"/>
        <end position="196"/>
    </location>
</feature>
<dbReference type="OrthoDB" id="2987886at2"/>
<gene>
    <name evidence="2" type="ORF">SAMN04490355_10208</name>
</gene>
<feature type="transmembrane region" description="Helical" evidence="1">
    <location>
        <begin position="283"/>
        <end position="304"/>
    </location>
</feature>
<dbReference type="Gene3D" id="1.10.1760.20">
    <property type="match status" value="1"/>
</dbReference>
<evidence type="ECO:0000256" key="1">
    <source>
        <dbReference type="SAM" id="Phobius"/>
    </source>
</evidence>
<keyword evidence="1" id="KW-0812">Transmembrane</keyword>
<feature type="transmembrane region" description="Helical" evidence="1">
    <location>
        <begin position="12"/>
        <end position="32"/>
    </location>
</feature>
<feature type="transmembrane region" description="Helical" evidence="1">
    <location>
        <begin position="52"/>
        <end position="70"/>
    </location>
</feature>
<evidence type="ECO:0000313" key="2">
    <source>
        <dbReference type="EMBL" id="SFL82903.1"/>
    </source>
</evidence>
<feature type="transmembrane region" description="Helical" evidence="1">
    <location>
        <begin position="106"/>
        <end position="128"/>
    </location>
</feature>
<feature type="transmembrane region" description="Helical" evidence="1">
    <location>
        <begin position="216"/>
        <end position="235"/>
    </location>
</feature>